<evidence type="ECO:0000256" key="2">
    <source>
        <dbReference type="SAM" id="Phobius"/>
    </source>
</evidence>
<dbReference type="PANTHER" id="PTHR34351">
    <property type="entry name" value="SLR1927 PROTEIN-RELATED"/>
    <property type="match status" value="1"/>
</dbReference>
<evidence type="ECO:0000256" key="1">
    <source>
        <dbReference type="SAM" id="MobiDB-lite"/>
    </source>
</evidence>
<dbReference type="KEGG" id="tvi:Thivi_3628"/>
<dbReference type="OrthoDB" id="5298497at2"/>
<dbReference type="InterPro" id="IPR002881">
    <property type="entry name" value="DUF58"/>
</dbReference>
<dbReference type="EMBL" id="CP003154">
    <property type="protein sequence ID" value="AFL75482.1"/>
    <property type="molecule type" value="Genomic_DNA"/>
</dbReference>
<accession>I3YER4</accession>
<dbReference type="Proteomes" id="UP000006062">
    <property type="component" value="Chromosome"/>
</dbReference>
<proteinExistence type="predicted"/>
<evidence type="ECO:0000313" key="5">
    <source>
        <dbReference type="Proteomes" id="UP000006062"/>
    </source>
</evidence>
<dbReference type="PANTHER" id="PTHR34351:SF1">
    <property type="entry name" value="SLR1927 PROTEIN"/>
    <property type="match status" value="1"/>
</dbReference>
<dbReference type="AlphaFoldDB" id="I3YER4"/>
<dbReference type="eggNOG" id="COG1721">
    <property type="taxonomic scope" value="Bacteria"/>
</dbReference>
<evidence type="ECO:0000313" key="4">
    <source>
        <dbReference type="EMBL" id="AFL75482.1"/>
    </source>
</evidence>
<dbReference type="RefSeq" id="WP_014779878.1">
    <property type="nucleotide sequence ID" value="NC_018012.1"/>
</dbReference>
<protein>
    <recommendedName>
        <fullName evidence="3">DUF58 domain-containing protein</fullName>
    </recommendedName>
</protein>
<feature type="compositionally biased region" description="Basic and acidic residues" evidence="1">
    <location>
        <begin position="203"/>
        <end position="212"/>
    </location>
</feature>
<gene>
    <name evidence="4" type="ordered locus">Thivi_3628</name>
</gene>
<dbReference type="HOGENOM" id="CLU_054568_0_1_6"/>
<feature type="domain" description="DUF58" evidence="3">
    <location>
        <begin position="222"/>
        <end position="260"/>
    </location>
</feature>
<organism evidence="4 5">
    <name type="scientific">Thiocystis violascens (strain ATCC 17096 / DSM 198 / 6111)</name>
    <name type="common">Chromatium violascens</name>
    <dbReference type="NCBI Taxonomy" id="765911"/>
    <lineage>
        <taxon>Bacteria</taxon>
        <taxon>Pseudomonadati</taxon>
        <taxon>Pseudomonadota</taxon>
        <taxon>Gammaproteobacteria</taxon>
        <taxon>Chromatiales</taxon>
        <taxon>Chromatiaceae</taxon>
        <taxon>Thiocystis</taxon>
    </lineage>
</organism>
<keyword evidence="5" id="KW-1185">Reference proteome</keyword>
<keyword evidence="2" id="KW-0472">Membrane</keyword>
<name>I3YER4_THIV6</name>
<dbReference type="Pfam" id="PF01882">
    <property type="entry name" value="DUF58"/>
    <property type="match status" value="1"/>
</dbReference>
<feature type="transmembrane region" description="Helical" evidence="2">
    <location>
        <begin position="66"/>
        <end position="85"/>
    </location>
</feature>
<keyword evidence="2" id="KW-0812">Transmembrane</keyword>
<reference evidence="4 5" key="1">
    <citation type="submission" date="2012-06" db="EMBL/GenBank/DDBJ databases">
        <title>Complete sequence of Thiocystis violascens DSM 198.</title>
        <authorList>
            <consortium name="US DOE Joint Genome Institute"/>
            <person name="Lucas S."/>
            <person name="Han J."/>
            <person name="Lapidus A."/>
            <person name="Cheng J.-F."/>
            <person name="Goodwin L."/>
            <person name="Pitluck S."/>
            <person name="Peters L."/>
            <person name="Ovchinnikova G."/>
            <person name="Teshima H."/>
            <person name="Detter J.C."/>
            <person name="Han C."/>
            <person name="Tapia R."/>
            <person name="Land M."/>
            <person name="Hauser L."/>
            <person name="Kyrpides N."/>
            <person name="Ivanova N."/>
            <person name="Pagani I."/>
            <person name="Vogl K."/>
            <person name="Liu Z."/>
            <person name="Frigaard N.-U."/>
            <person name="Bryant D."/>
            <person name="Woyke T."/>
        </authorList>
    </citation>
    <scope>NUCLEOTIDE SEQUENCE [LARGE SCALE GENOMIC DNA]</scope>
    <source>
        <strain evidence="5">ATCC 17096 / DSM 198 / 6111</strain>
    </source>
</reference>
<evidence type="ECO:0000259" key="3">
    <source>
        <dbReference type="Pfam" id="PF01882"/>
    </source>
</evidence>
<feature type="transmembrane region" description="Helical" evidence="2">
    <location>
        <begin position="43"/>
        <end position="60"/>
    </location>
</feature>
<dbReference type="STRING" id="765911.Thivi_3628"/>
<sequence length="329" mass="36015">MLKQLKALLTQSLTKLLRRVPTGPDGVARVGARQIYILPTRTGLTFGAVLMVMLLGSLNYQNNLGLLFTFFLASVGLVAMHHAWFNLLGLAVQTRGGPPVFAGETATFEATLRAEGRRARHDLQVRKGQTAAAPAQVPGGDRRLVSLGLPTTRRGLLRIEHLTIETRHPMQLFRAWCLIATDAATLAYPAPARQAPDPGYDAGDARRPDRTGGEGADDYLGSRNYRHGDSPRQIDWKAFARERGLVVKQFGGDQGQDVWIDWSRLAAPDPEVRLGLLTRQILDVSESGVRFGLRLPGAVEGLAQGAAHVQRCLTRLALFDHARVTDPIR</sequence>
<keyword evidence="2" id="KW-1133">Transmembrane helix</keyword>
<feature type="region of interest" description="Disordered" evidence="1">
    <location>
        <begin position="190"/>
        <end position="224"/>
    </location>
</feature>